<dbReference type="EMBL" id="FLRE01000184">
    <property type="protein sequence ID" value="SBT46692.1"/>
    <property type="molecule type" value="Genomic_DNA"/>
</dbReference>
<dbReference type="Proteomes" id="UP000078555">
    <property type="component" value="Unassembled WGS sequence"/>
</dbReference>
<protein>
    <submittedName>
        <fullName evidence="2">Uncharacterized protein</fullName>
    </submittedName>
</protein>
<dbReference type="EMBL" id="FLRD01000138">
    <property type="protein sequence ID" value="SBT46145.1"/>
    <property type="molecule type" value="Genomic_DNA"/>
</dbReference>
<gene>
    <name evidence="1" type="ORF">POVWA1_053290</name>
    <name evidence="2" type="ORF">POVWA2_052560</name>
</gene>
<dbReference type="AlphaFoldDB" id="A0A1A8ZS33"/>
<evidence type="ECO:0000313" key="2">
    <source>
        <dbReference type="EMBL" id="SBT46692.1"/>
    </source>
</evidence>
<accession>A0A1A8ZS33</accession>
<evidence type="ECO:0000313" key="1">
    <source>
        <dbReference type="EMBL" id="SBT46145.1"/>
    </source>
</evidence>
<evidence type="ECO:0000313" key="3">
    <source>
        <dbReference type="Proteomes" id="UP000078550"/>
    </source>
</evidence>
<name>A0A1A8ZS33_PLAOA</name>
<organism evidence="2 3">
    <name type="scientific">Plasmodium ovale wallikeri</name>
    <dbReference type="NCBI Taxonomy" id="864142"/>
    <lineage>
        <taxon>Eukaryota</taxon>
        <taxon>Sar</taxon>
        <taxon>Alveolata</taxon>
        <taxon>Apicomplexa</taxon>
        <taxon>Aconoidasida</taxon>
        <taxon>Haemosporida</taxon>
        <taxon>Plasmodiidae</taxon>
        <taxon>Plasmodium</taxon>
        <taxon>Plasmodium (Plasmodium)</taxon>
    </lineage>
</organism>
<dbReference type="Proteomes" id="UP000078550">
    <property type="component" value="Unassembled WGS sequence"/>
</dbReference>
<sequence length="70" mass="7659">MCLCVCARACVSVQLRHASLAYNKISRLTHVNLLISKLSTEVDCHTVRLFPTPTSNTSVAIAYEHTGLSL</sequence>
<reference evidence="3 4" key="1">
    <citation type="submission" date="2016-05" db="EMBL/GenBank/DDBJ databases">
        <authorList>
            <person name="Naeem Raeece"/>
        </authorList>
    </citation>
    <scope>NUCLEOTIDE SEQUENCE [LARGE SCALE GENOMIC DNA]</scope>
</reference>
<reference evidence="2" key="2">
    <citation type="submission" date="2016-05" db="EMBL/GenBank/DDBJ databases">
        <authorList>
            <person name="Lavstsen T."/>
            <person name="Jespersen J.S."/>
        </authorList>
    </citation>
    <scope>NUCLEOTIDE SEQUENCE [LARGE SCALE GENOMIC DNA]</scope>
</reference>
<keyword evidence="4" id="KW-1185">Reference proteome</keyword>
<proteinExistence type="predicted"/>
<evidence type="ECO:0000313" key="4">
    <source>
        <dbReference type="Proteomes" id="UP000078555"/>
    </source>
</evidence>